<sequence>MRAAGRKKSERQSYSHSKQIGSIRWNLSQVVEIPFMCM</sequence>
<keyword evidence="2" id="KW-1185">Reference proteome</keyword>
<organism evidence="1 2">
    <name type="scientific">Strongylus vulgaris</name>
    <name type="common">Blood worm</name>
    <dbReference type="NCBI Taxonomy" id="40348"/>
    <lineage>
        <taxon>Eukaryota</taxon>
        <taxon>Metazoa</taxon>
        <taxon>Ecdysozoa</taxon>
        <taxon>Nematoda</taxon>
        <taxon>Chromadorea</taxon>
        <taxon>Rhabditida</taxon>
        <taxon>Rhabditina</taxon>
        <taxon>Rhabditomorpha</taxon>
        <taxon>Strongyloidea</taxon>
        <taxon>Strongylidae</taxon>
        <taxon>Strongylus</taxon>
    </lineage>
</organism>
<dbReference type="AlphaFoldDB" id="A0A3P7IHB4"/>
<proteinExistence type="predicted"/>
<dbReference type="EMBL" id="UYYB01026267">
    <property type="protein sequence ID" value="VDM72611.1"/>
    <property type="molecule type" value="Genomic_DNA"/>
</dbReference>
<gene>
    <name evidence="1" type="ORF">SVUK_LOCUS7609</name>
</gene>
<evidence type="ECO:0000313" key="2">
    <source>
        <dbReference type="Proteomes" id="UP000270094"/>
    </source>
</evidence>
<protein>
    <submittedName>
        <fullName evidence="1">Uncharacterized protein</fullName>
    </submittedName>
</protein>
<accession>A0A3P7IHB4</accession>
<evidence type="ECO:0000313" key="1">
    <source>
        <dbReference type="EMBL" id="VDM72611.1"/>
    </source>
</evidence>
<dbReference type="Proteomes" id="UP000270094">
    <property type="component" value="Unassembled WGS sequence"/>
</dbReference>
<reference evidence="1 2" key="1">
    <citation type="submission" date="2018-11" db="EMBL/GenBank/DDBJ databases">
        <authorList>
            <consortium name="Pathogen Informatics"/>
        </authorList>
    </citation>
    <scope>NUCLEOTIDE SEQUENCE [LARGE SCALE GENOMIC DNA]</scope>
</reference>
<name>A0A3P7IHB4_STRVU</name>